<dbReference type="AlphaFoldDB" id="A0A6N7IY92"/>
<dbReference type="InterPro" id="IPR036188">
    <property type="entry name" value="FAD/NAD-bd_sf"/>
</dbReference>
<dbReference type="SUPFAM" id="SSF51905">
    <property type="entry name" value="FAD/NAD(P)-binding domain"/>
    <property type="match status" value="1"/>
</dbReference>
<dbReference type="Gene3D" id="3.30.70.1990">
    <property type="match status" value="1"/>
</dbReference>
<gene>
    <name evidence="2" type="ORF">FRC54_05065</name>
</gene>
<evidence type="ECO:0000259" key="1">
    <source>
        <dbReference type="Pfam" id="PF01593"/>
    </source>
</evidence>
<dbReference type="Pfam" id="PF01593">
    <property type="entry name" value="Amino_oxidase"/>
    <property type="match status" value="1"/>
</dbReference>
<dbReference type="PANTHER" id="PTHR42923:SF17">
    <property type="entry name" value="AMINE OXIDASE DOMAIN-CONTAINING PROTEIN"/>
    <property type="match status" value="1"/>
</dbReference>
<organism evidence="2 3">
    <name type="scientific">Candidatus Weimeria bifida</name>
    <dbReference type="NCBI Taxonomy" id="2599074"/>
    <lineage>
        <taxon>Bacteria</taxon>
        <taxon>Bacillati</taxon>
        <taxon>Bacillota</taxon>
        <taxon>Clostridia</taxon>
        <taxon>Lachnospirales</taxon>
        <taxon>Lachnospiraceae</taxon>
        <taxon>Candidatus Weimeria</taxon>
    </lineage>
</organism>
<dbReference type="GO" id="GO:0016491">
    <property type="term" value="F:oxidoreductase activity"/>
    <property type="evidence" value="ECO:0007669"/>
    <property type="project" value="InterPro"/>
</dbReference>
<dbReference type="Gene3D" id="1.10.405.20">
    <property type="match status" value="1"/>
</dbReference>
<dbReference type="Proteomes" id="UP000460257">
    <property type="component" value="Unassembled WGS sequence"/>
</dbReference>
<evidence type="ECO:0000313" key="2">
    <source>
        <dbReference type="EMBL" id="MQN01303.1"/>
    </source>
</evidence>
<accession>A0A6N7IY92</accession>
<dbReference type="InterPro" id="IPR050464">
    <property type="entry name" value="Zeta_carotene_desat/Oxidored"/>
</dbReference>
<name>A0A6N7IY92_9FIRM</name>
<reference evidence="2" key="1">
    <citation type="journal article" date="2020" name="Appl. Environ. Microbiol.">
        <title>Medium-Chain Fatty Acid Synthesis by 'Candidatus Weimeria bifida' gen. nov., sp. nov., and 'Candidatus Pseudoramibacter fermentans' sp. nov.</title>
        <authorList>
            <person name="Scarborough M.J."/>
            <person name="Myers K.S."/>
            <person name="Donohue T.J."/>
            <person name="Noguera D.R."/>
        </authorList>
    </citation>
    <scope>NUCLEOTIDE SEQUENCE</scope>
    <source>
        <strain evidence="2">LCO1.1</strain>
    </source>
</reference>
<dbReference type="Gene3D" id="3.50.50.60">
    <property type="entry name" value="FAD/NAD(P)-binding domain"/>
    <property type="match status" value="1"/>
</dbReference>
<sequence>MRQEKSERICIIGGGPAGLSMAMYLEKAGYTNYEILEKNAWVGGKCNSPEYHGKRYEMGAIMGVPSYYAVHDVEEFCGITHDGPSLNRNYKTLDGKVYDPFDTKKLSNIPRLLKMKNQTKKLARLLETRYQGYDINGHRGVSDGKYEGFDANGTGKWISGTNENLKDLALPFKDFCAKNGIDLVQDIWIGPFTAFGYGYFDEIPAAYVLKYLDFQTTMNFVKCNLWTWKNGTQSIWEQLNDHLKNPAKLSTDIEKVERKDGRVYVTANGETKEYDKLIVTAPLQFFPDYADASDKEKELFGKIDYERYDVLACLIKKGQYPPISYYMFDNMEAKRLGHLMVYYCRWRGEEDQVITTYALRNHKDREEIPYDTAKQMVLDDMKICGSEVDKVINEKSWYYFPHVFSEDYANGWYQKVESMQGQNNTYYAGEIMGFGDMDETSEYSKELVYRFFNSDDYKPVF</sequence>
<dbReference type="InterPro" id="IPR002937">
    <property type="entry name" value="Amino_oxidase"/>
</dbReference>
<dbReference type="PANTHER" id="PTHR42923">
    <property type="entry name" value="PROTOPORPHYRINOGEN OXIDASE"/>
    <property type="match status" value="1"/>
</dbReference>
<proteinExistence type="predicted"/>
<keyword evidence="3" id="KW-1185">Reference proteome</keyword>
<dbReference type="EMBL" id="VOGC01000004">
    <property type="protein sequence ID" value="MQN01303.1"/>
    <property type="molecule type" value="Genomic_DNA"/>
</dbReference>
<protein>
    <submittedName>
        <fullName evidence="2">Aminooxidase</fullName>
    </submittedName>
</protein>
<evidence type="ECO:0000313" key="3">
    <source>
        <dbReference type="Proteomes" id="UP000460257"/>
    </source>
</evidence>
<feature type="domain" description="Amine oxidase" evidence="1">
    <location>
        <begin position="17"/>
        <end position="413"/>
    </location>
</feature>
<comment type="caution">
    <text evidence="2">The sequence shown here is derived from an EMBL/GenBank/DDBJ whole genome shotgun (WGS) entry which is preliminary data.</text>
</comment>